<sequence length="722" mass="80077">MLWISGLHLPAFGRFRGADLVFQPGMNLVYGRNEAGKSTILAAIAGTIFGIRRDKERYVPWDGGERCEAQVSFVYDGREMTIWRDFLTDRVRAVERRDGEALWRFEGKVSPAGRSSEREEYLAKIEEIWGFAEGDIFRNSIHVGQQDLKIEEDHGLATRIKQLLSGYAELDYDAVVDSLEKELYELTRRPGGRAKDRELELVRTRIAELATAWREGSRVLAEIATLESAVGELRSAVAAGRADLDKGAKYLQRVKIYLEATAQEEQLKRGYDRLETERTKLETLLARKEAIVARLAALGPASELTDDDVRTVEAYLADVERLDRAEEALAALGPAPAAPRLVTPFLLVLLGCWLGAIMGWFLLPAAGYALAITALVLTVGYGLRAGRDRRRLEAAALRRQGHADGLATEVGRLRTTVAHVAAELSARAGVAAPDNARELLAALAHVAAARSELASVTGALAVLPTHEEALGRIGEVARELAIVRATAAEVAGKGFPVISHEEFVAAEEKMRRLEGEVREQERSCQLQEQQLAILAQKRIDLEAIEDEGEELKNREVRLVRRIGALQLAVEVLRETLDEYRATYLARLNGEINGKLYNLTAGRYRDAALDDRFNLTIGADGGGRPVEHYSCGVRDQGYLAARLALGSILSRGRKLPFLLDDPLVNFDDERKTAALTALSLGSREHQVILFVHDERYLRLRGADQWHKIRLDQKGKQDGQLHLL</sequence>
<protein>
    <submittedName>
        <fullName evidence="4">Nuclease SbcCD subunit C</fullName>
    </submittedName>
</protein>
<keyword evidence="5" id="KW-1185">Reference proteome</keyword>
<feature type="transmembrane region" description="Helical" evidence="2">
    <location>
        <begin position="341"/>
        <end position="360"/>
    </location>
</feature>
<gene>
    <name evidence="4" type="primary">sbcC-1</name>
    <name evidence="4" type="ORF">GURASL_24730</name>
</gene>
<feature type="transmembrane region" description="Helical" evidence="2">
    <location>
        <begin position="366"/>
        <end position="383"/>
    </location>
</feature>
<accession>A0ABM8ELX4</accession>
<organism evidence="4 5">
    <name type="scientific">Geotalea uraniireducens</name>
    <dbReference type="NCBI Taxonomy" id="351604"/>
    <lineage>
        <taxon>Bacteria</taxon>
        <taxon>Pseudomonadati</taxon>
        <taxon>Thermodesulfobacteriota</taxon>
        <taxon>Desulfuromonadia</taxon>
        <taxon>Geobacterales</taxon>
        <taxon>Geobacteraceae</taxon>
        <taxon>Geotalea</taxon>
    </lineage>
</organism>
<dbReference type="Proteomes" id="UP001317705">
    <property type="component" value="Chromosome"/>
</dbReference>
<feature type="domain" description="YhaN AAA" evidence="3">
    <location>
        <begin position="4"/>
        <end position="57"/>
    </location>
</feature>
<keyword evidence="2" id="KW-0472">Membrane</keyword>
<evidence type="ECO:0000256" key="2">
    <source>
        <dbReference type="SAM" id="Phobius"/>
    </source>
</evidence>
<reference evidence="4 5" key="1">
    <citation type="submission" date="2022-12" db="EMBL/GenBank/DDBJ databases">
        <title>Polyphasic characterization of Geotalea uranireducens NIT-SL11 newly isolated from a complex of sewage sludge and microbially reduced graphene oxide.</title>
        <authorList>
            <person name="Xie L."/>
            <person name="Yoshida N."/>
            <person name="Meng L."/>
        </authorList>
    </citation>
    <scope>NUCLEOTIDE SEQUENCE [LARGE SCALE GENOMIC DNA]</scope>
    <source>
        <strain evidence="4 5">NIT-SL11</strain>
    </source>
</reference>
<keyword evidence="1" id="KW-0175">Coiled coil</keyword>
<evidence type="ECO:0000259" key="3">
    <source>
        <dbReference type="Pfam" id="PF13514"/>
    </source>
</evidence>
<keyword evidence="2" id="KW-1133">Transmembrane helix</keyword>
<dbReference type="Pfam" id="PF13514">
    <property type="entry name" value="AAA_27"/>
    <property type="match status" value="1"/>
</dbReference>
<dbReference type="InterPro" id="IPR038734">
    <property type="entry name" value="YhaN_AAA"/>
</dbReference>
<dbReference type="SUPFAM" id="SSF52540">
    <property type="entry name" value="P-loop containing nucleoside triphosphate hydrolases"/>
    <property type="match status" value="1"/>
</dbReference>
<name>A0ABM8ELX4_9BACT</name>
<dbReference type="RefSeq" id="WP_281999677.1">
    <property type="nucleotide sequence ID" value="NZ_AP027151.1"/>
</dbReference>
<feature type="coiled-coil region" evidence="1">
    <location>
        <begin position="257"/>
        <end position="291"/>
    </location>
</feature>
<evidence type="ECO:0000256" key="1">
    <source>
        <dbReference type="SAM" id="Coils"/>
    </source>
</evidence>
<feature type="coiled-coil region" evidence="1">
    <location>
        <begin position="503"/>
        <end position="582"/>
    </location>
</feature>
<dbReference type="InterPro" id="IPR027417">
    <property type="entry name" value="P-loop_NTPase"/>
</dbReference>
<keyword evidence="2" id="KW-0812">Transmembrane</keyword>
<evidence type="ECO:0000313" key="4">
    <source>
        <dbReference type="EMBL" id="BDV43550.1"/>
    </source>
</evidence>
<dbReference type="PANTHER" id="PTHR41259">
    <property type="entry name" value="DOUBLE-STRAND BREAK REPAIR RAD50 ATPASE, PUTATIVE-RELATED"/>
    <property type="match status" value="1"/>
</dbReference>
<evidence type="ECO:0000313" key="5">
    <source>
        <dbReference type="Proteomes" id="UP001317705"/>
    </source>
</evidence>
<dbReference type="Gene3D" id="3.40.50.300">
    <property type="entry name" value="P-loop containing nucleotide triphosphate hydrolases"/>
    <property type="match status" value="2"/>
</dbReference>
<proteinExistence type="predicted"/>
<dbReference type="EMBL" id="AP027151">
    <property type="protein sequence ID" value="BDV43550.1"/>
    <property type="molecule type" value="Genomic_DNA"/>
</dbReference>
<dbReference type="PANTHER" id="PTHR41259:SF1">
    <property type="entry name" value="DOUBLE-STRAND BREAK REPAIR RAD50 ATPASE, PUTATIVE-RELATED"/>
    <property type="match status" value="1"/>
</dbReference>